<accession>A0A0F9EVK3</accession>
<evidence type="ECO:0000313" key="1">
    <source>
        <dbReference type="EMBL" id="KKL78183.1"/>
    </source>
</evidence>
<sequence length="29" mass="3040">PHYLGALGLKLGYLGSYSLGAKEIPNLGH</sequence>
<feature type="non-terminal residue" evidence="1">
    <location>
        <position position="1"/>
    </location>
</feature>
<dbReference type="EMBL" id="LAZR01023537">
    <property type="protein sequence ID" value="KKL78183.1"/>
    <property type="molecule type" value="Genomic_DNA"/>
</dbReference>
<comment type="caution">
    <text evidence="1">The sequence shown here is derived from an EMBL/GenBank/DDBJ whole genome shotgun (WGS) entry which is preliminary data.</text>
</comment>
<reference evidence="1" key="1">
    <citation type="journal article" date="2015" name="Nature">
        <title>Complex archaea that bridge the gap between prokaryotes and eukaryotes.</title>
        <authorList>
            <person name="Spang A."/>
            <person name="Saw J.H."/>
            <person name="Jorgensen S.L."/>
            <person name="Zaremba-Niedzwiedzka K."/>
            <person name="Martijn J."/>
            <person name="Lind A.E."/>
            <person name="van Eijk R."/>
            <person name="Schleper C."/>
            <person name="Guy L."/>
            <person name="Ettema T.J."/>
        </authorList>
    </citation>
    <scope>NUCLEOTIDE SEQUENCE</scope>
</reference>
<organism evidence="1">
    <name type="scientific">marine sediment metagenome</name>
    <dbReference type="NCBI Taxonomy" id="412755"/>
    <lineage>
        <taxon>unclassified sequences</taxon>
        <taxon>metagenomes</taxon>
        <taxon>ecological metagenomes</taxon>
    </lineage>
</organism>
<dbReference type="AlphaFoldDB" id="A0A0F9EVK3"/>
<proteinExistence type="predicted"/>
<protein>
    <submittedName>
        <fullName evidence="1">Uncharacterized protein</fullName>
    </submittedName>
</protein>
<gene>
    <name evidence="1" type="ORF">LCGC14_2027440</name>
</gene>
<name>A0A0F9EVK3_9ZZZZ</name>